<name>A0A1V2TEL1_9NOCA</name>
<evidence type="ECO:0000313" key="1">
    <source>
        <dbReference type="EMBL" id="ONM47914.1"/>
    </source>
</evidence>
<dbReference type="Proteomes" id="UP000188836">
    <property type="component" value="Unassembled WGS sequence"/>
</dbReference>
<dbReference type="EMBL" id="MUMY01000012">
    <property type="protein sequence ID" value="ONM47914.1"/>
    <property type="molecule type" value="Genomic_DNA"/>
</dbReference>
<reference evidence="1 2" key="1">
    <citation type="journal article" date="2016" name="Antonie Van Leeuwenhoek">
        <title>Nocardia donostiensis sp. nov., isolated from human respiratory specimens.</title>
        <authorList>
            <person name="Ercibengoa M."/>
            <person name="Bell M."/>
            <person name="Marimon J.M."/>
            <person name="Humrighouse B."/>
            <person name="Klenk H.P."/>
            <person name="Potter G."/>
            <person name="Perez-Trallero E."/>
        </authorList>
    </citation>
    <scope>NUCLEOTIDE SEQUENCE [LARGE SCALE GENOMIC DNA]</scope>
    <source>
        <strain evidence="1 2">X1655</strain>
    </source>
</reference>
<dbReference type="STRING" id="1538463.B0T36_06375"/>
<keyword evidence="2" id="KW-1185">Reference proteome</keyword>
<protein>
    <submittedName>
        <fullName evidence="1">Uncharacterized protein</fullName>
    </submittedName>
</protein>
<dbReference type="AlphaFoldDB" id="A0A1V2TEL1"/>
<sequence length="111" mass="12929">MVKDLTDCRDVYDLLDHNIRPRPGMWARGESLQELEAILTGYWVALQVHSVPEEFALGPRGPFTRWLESKYGWGMSLGWAFAIEQHLHDGETAMDAFFRLLDEYRAESERQ</sequence>
<comment type="caution">
    <text evidence="1">The sequence shown here is derived from an EMBL/GenBank/DDBJ whole genome shotgun (WGS) entry which is preliminary data.</text>
</comment>
<gene>
    <name evidence="1" type="ORF">B0T46_14825</name>
</gene>
<accession>A0A1V2TEL1</accession>
<proteinExistence type="predicted"/>
<dbReference type="RefSeq" id="WP_077117518.1">
    <property type="nucleotide sequence ID" value="NZ_LOKT01000003.1"/>
</dbReference>
<organism evidence="1 2">
    <name type="scientific">Nocardia donostiensis</name>
    <dbReference type="NCBI Taxonomy" id="1538463"/>
    <lineage>
        <taxon>Bacteria</taxon>
        <taxon>Bacillati</taxon>
        <taxon>Actinomycetota</taxon>
        <taxon>Actinomycetes</taxon>
        <taxon>Mycobacteriales</taxon>
        <taxon>Nocardiaceae</taxon>
        <taxon>Nocardia</taxon>
    </lineage>
</organism>
<evidence type="ECO:0000313" key="2">
    <source>
        <dbReference type="Proteomes" id="UP000188836"/>
    </source>
</evidence>